<dbReference type="Pfam" id="PF08620">
    <property type="entry name" value="RPAP1_C"/>
    <property type="match status" value="1"/>
</dbReference>
<feature type="domain" description="RPAP1 C-terminal" evidence="3">
    <location>
        <begin position="340"/>
        <end position="412"/>
    </location>
</feature>
<feature type="compositionally biased region" description="Low complexity" evidence="2">
    <location>
        <begin position="251"/>
        <end position="278"/>
    </location>
</feature>
<dbReference type="PANTHER" id="PTHR47605:SF2">
    <property type="entry name" value="TRANSCRIPTIONAL ELONGATION REGULATOR MINIYO"/>
    <property type="match status" value="1"/>
</dbReference>
<evidence type="ECO:0000256" key="1">
    <source>
        <dbReference type="ARBA" id="ARBA00009953"/>
    </source>
</evidence>
<evidence type="ECO:0000256" key="2">
    <source>
        <dbReference type="SAM" id="MobiDB-lite"/>
    </source>
</evidence>
<comment type="caution">
    <text evidence="5">The sequence shown here is derived from an EMBL/GenBank/DDBJ whole genome shotgun (WGS) entry which is preliminary data.</text>
</comment>
<organism evidence="5 6">
    <name type="scientific">Apatococcus fuscideae</name>
    <dbReference type="NCBI Taxonomy" id="2026836"/>
    <lineage>
        <taxon>Eukaryota</taxon>
        <taxon>Viridiplantae</taxon>
        <taxon>Chlorophyta</taxon>
        <taxon>core chlorophytes</taxon>
        <taxon>Trebouxiophyceae</taxon>
        <taxon>Chlorellales</taxon>
        <taxon>Chlorellaceae</taxon>
        <taxon>Apatococcus</taxon>
    </lineage>
</organism>
<evidence type="ECO:0000313" key="6">
    <source>
        <dbReference type="Proteomes" id="UP001485043"/>
    </source>
</evidence>
<evidence type="ECO:0000313" key="5">
    <source>
        <dbReference type="EMBL" id="KAK9862488.1"/>
    </source>
</evidence>
<dbReference type="InterPro" id="IPR013930">
    <property type="entry name" value="RPAP1_N"/>
</dbReference>
<dbReference type="Proteomes" id="UP001485043">
    <property type="component" value="Unassembled WGS sequence"/>
</dbReference>
<evidence type="ECO:0000259" key="3">
    <source>
        <dbReference type="Pfam" id="PF08620"/>
    </source>
</evidence>
<dbReference type="PANTHER" id="PTHR47605">
    <property type="entry name" value="TRANSCRIPTIONAL ELONGATION REGULATOR MINIYO"/>
    <property type="match status" value="1"/>
</dbReference>
<evidence type="ECO:0000259" key="4">
    <source>
        <dbReference type="Pfam" id="PF08621"/>
    </source>
</evidence>
<keyword evidence="6" id="KW-1185">Reference proteome</keyword>
<accession>A0AAW1T0M1</accession>
<feature type="compositionally biased region" description="Polar residues" evidence="2">
    <location>
        <begin position="150"/>
        <end position="178"/>
    </location>
</feature>
<feature type="compositionally biased region" description="Polar residues" evidence="2">
    <location>
        <begin position="45"/>
        <end position="57"/>
    </location>
</feature>
<dbReference type="AlphaFoldDB" id="A0AAW1T0M1"/>
<feature type="domain" description="RPAP1 N-terminal" evidence="4">
    <location>
        <begin position="201"/>
        <end position="244"/>
    </location>
</feature>
<dbReference type="InterPro" id="IPR013929">
    <property type="entry name" value="RPAP1_C"/>
</dbReference>
<feature type="region of interest" description="Disordered" evidence="2">
    <location>
        <begin position="240"/>
        <end position="329"/>
    </location>
</feature>
<reference evidence="5 6" key="1">
    <citation type="journal article" date="2024" name="Nat. Commun.">
        <title>Phylogenomics reveals the evolutionary origins of lichenization in chlorophyte algae.</title>
        <authorList>
            <person name="Puginier C."/>
            <person name="Libourel C."/>
            <person name="Otte J."/>
            <person name="Skaloud P."/>
            <person name="Haon M."/>
            <person name="Grisel S."/>
            <person name="Petersen M."/>
            <person name="Berrin J.G."/>
            <person name="Delaux P.M."/>
            <person name="Dal Grande F."/>
            <person name="Keller J."/>
        </authorList>
    </citation>
    <scope>NUCLEOTIDE SEQUENCE [LARGE SCALE GENOMIC DNA]</scope>
    <source>
        <strain evidence="5 6">SAG 2523</strain>
    </source>
</reference>
<evidence type="ECO:0008006" key="7">
    <source>
        <dbReference type="Google" id="ProtNLM"/>
    </source>
</evidence>
<feature type="compositionally biased region" description="Low complexity" evidence="2">
    <location>
        <begin position="285"/>
        <end position="297"/>
    </location>
</feature>
<gene>
    <name evidence="5" type="ORF">WJX84_002508</name>
</gene>
<proteinExistence type="inferred from homology"/>
<comment type="similarity">
    <text evidence="1">Belongs to the RPAP1 family.</text>
</comment>
<protein>
    <recommendedName>
        <fullName evidence="7">RNA polymerase II-associated protein 1 N-terminal domain-containing protein</fullName>
    </recommendedName>
</protein>
<feature type="region of interest" description="Disordered" evidence="2">
    <location>
        <begin position="115"/>
        <end position="187"/>
    </location>
</feature>
<name>A0AAW1T0M1_9CHLO</name>
<dbReference type="InterPro" id="IPR055326">
    <property type="entry name" value="MINIYO"/>
</dbReference>
<dbReference type="Pfam" id="PF08621">
    <property type="entry name" value="RPAP1_N"/>
    <property type="match status" value="1"/>
</dbReference>
<sequence length="531" mass="55393">MPSIREDLHREIDLETLQASYLQAGAVPAATSRRVRPAKGGHTASGESQTPVSNVPLESSPPPARAGIGILGNIQEREVGPPSLTLQPISSLPFPKATHRRQSKFALGRKQVTLLRRPAPSSEANAPLVADRQPGGPEADADAWLGSRLCSDQAQSLQGPSRRSDVDQTSNGAQQLQSHGMDPEQGLDTRRVLNEVVAGNDIAKENEARLADMAPAEVAAAQAELASRLPAKTLTFLRQRGAARMQSQPEASRAAAKSSLARHMVSRAAEAQPAAALAGPTGSGAEAPATAPDASPPDQGQWQHPAASQPLDTQPAFPHFQDMHDQGGTNDKAMRQRAALRFDLDGHVLGLQSAAEPKTRPAEALLRDPLRVDEGSQSTGLTVSEAVQLLRSSLPAQQVAALKTITTVLMQARPAGIAAPDAATIVPMPPASADLAGAKWHHVWQAALEEAEVVVALRLALDSGHTQVVAAAASALCALLGANKQPAGTVQALDLSPSSWQLSTPAASVKAPLQPVAADHSRGLAEAFVLG</sequence>
<feature type="region of interest" description="Disordered" evidence="2">
    <location>
        <begin position="25"/>
        <end position="68"/>
    </location>
</feature>
<dbReference type="EMBL" id="JALJOV010000599">
    <property type="protein sequence ID" value="KAK9862488.1"/>
    <property type="molecule type" value="Genomic_DNA"/>
</dbReference>